<feature type="transmembrane region" description="Helical" evidence="1">
    <location>
        <begin position="80"/>
        <end position="100"/>
    </location>
</feature>
<feature type="transmembrane region" description="Helical" evidence="1">
    <location>
        <begin position="39"/>
        <end position="60"/>
    </location>
</feature>
<dbReference type="RefSeq" id="WP_135525543.1">
    <property type="nucleotide sequence ID" value="NZ_SRLH01000002.1"/>
</dbReference>
<gene>
    <name evidence="2" type="ORF">E4635_05105</name>
</gene>
<name>A0A4Z0LBJ5_9FLAO</name>
<evidence type="ECO:0000313" key="3">
    <source>
        <dbReference type="Proteomes" id="UP000297407"/>
    </source>
</evidence>
<evidence type="ECO:0000313" key="2">
    <source>
        <dbReference type="EMBL" id="TGD59233.1"/>
    </source>
</evidence>
<dbReference type="OrthoDB" id="709028at2"/>
<sequence length="216" mass="25370">MEELDVLKKDWNKINNYPRVSEQEIYAMLHKNSSSTVKWIFIISIIELSFGIVLGIIMSFTKFDAENIKLLKGLGIYDYYRFSNVVIYIVILYFITRFYIMYKRVSTTDNTKSLMNNILKTRRVVKNYILFNIITFAVLFISLGSYVFEKGMEKGFLENGGKANEISLSFHLISFGVFFIVATIFVGLFWLIYNLIYGRLLRKLNKNFNELKKIDL</sequence>
<feature type="transmembrane region" description="Helical" evidence="1">
    <location>
        <begin position="168"/>
        <end position="196"/>
    </location>
</feature>
<keyword evidence="1" id="KW-0472">Membrane</keyword>
<reference evidence="2 3" key="1">
    <citation type="submission" date="2019-04" db="EMBL/GenBank/DDBJ databases">
        <title>Flavobacterium sp. strain DS2-A Genome sequencing and assembly.</title>
        <authorList>
            <person name="Kim I."/>
        </authorList>
    </citation>
    <scope>NUCLEOTIDE SEQUENCE [LARGE SCALE GENOMIC DNA]</scope>
    <source>
        <strain evidence="2 3">DS2-A</strain>
    </source>
</reference>
<keyword evidence="1" id="KW-1133">Transmembrane helix</keyword>
<comment type="caution">
    <text evidence="2">The sequence shown here is derived from an EMBL/GenBank/DDBJ whole genome shotgun (WGS) entry which is preliminary data.</text>
</comment>
<feature type="transmembrane region" description="Helical" evidence="1">
    <location>
        <begin position="128"/>
        <end position="148"/>
    </location>
</feature>
<dbReference type="AlphaFoldDB" id="A0A4Z0LBJ5"/>
<keyword evidence="3" id="KW-1185">Reference proteome</keyword>
<keyword evidence="1" id="KW-0812">Transmembrane</keyword>
<evidence type="ECO:0000256" key="1">
    <source>
        <dbReference type="SAM" id="Phobius"/>
    </source>
</evidence>
<protein>
    <submittedName>
        <fullName evidence="2">Uncharacterized protein</fullName>
    </submittedName>
</protein>
<proteinExistence type="predicted"/>
<dbReference type="EMBL" id="SRLH01000002">
    <property type="protein sequence ID" value="TGD59233.1"/>
    <property type="molecule type" value="Genomic_DNA"/>
</dbReference>
<accession>A0A4Z0LBJ5</accession>
<organism evidence="2 3">
    <name type="scientific">Flavobacterium humi</name>
    <dbReference type="NCBI Taxonomy" id="2562683"/>
    <lineage>
        <taxon>Bacteria</taxon>
        <taxon>Pseudomonadati</taxon>
        <taxon>Bacteroidota</taxon>
        <taxon>Flavobacteriia</taxon>
        <taxon>Flavobacteriales</taxon>
        <taxon>Flavobacteriaceae</taxon>
        <taxon>Flavobacterium</taxon>
    </lineage>
</organism>
<dbReference type="Proteomes" id="UP000297407">
    <property type="component" value="Unassembled WGS sequence"/>
</dbReference>